<dbReference type="InterPro" id="IPR029479">
    <property type="entry name" value="Nitroreductase"/>
</dbReference>
<evidence type="ECO:0000259" key="3">
    <source>
        <dbReference type="Pfam" id="PF00881"/>
    </source>
</evidence>
<dbReference type="Proteomes" id="UP000260649">
    <property type="component" value="Unassembled WGS sequence"/>
</dbReference>
<reference evidence="4 5" key="1">
    <citation type="submission" date="2018-07" db="EMBL/GenBank/DDBJ databases">
        <title>GABA Modulating Bacteria of the Human Gut Microbiota.</title>
        <authorList>
            <person name="Strandwitz P."/>
            <person name="Kim K.H."/>
            <person name="Terekhova D."/>
            <person name="Liu J.K."/>
            <person name="Sharma A."/>
            <person name="Levering J."/>
            <person name="Mcdonald D."/>
            <person name="Dietrich D."/>
            <person name="Ramadhar T.R."/>
            <person name="Lekbua A."/>
            <person name="Mroue N."/>
            <person name="Liston C."/>
            <person name="Stewart E.J."/>
            <person name="Dubin M.J."/>
            <person name="Zengler K."/>
            <person name="Knight R."/>
            <person name="Gilbert J.A."/>
            <person name="Clardy J."/>
            <person name="Lewis K."/>
        </authorList>
    </citation>
    <scope>NUCLEOTIDE SEQUENCE [LARGE SCALE GENOMIC DNA]</scope>
    <source>
        <strain evidence="4 5">KLE1738</strain>
    </source>
</reference>
<dbReference type="InterPro" id="IPR000415">
    <property type="entry name" value="Nitroreductase-like"/>
</dbReference>
<dbReference type="SUPFAM" id="SSF55469">
    <property type="entry name" value="FMN-dependent nitroreductase-like"/>
    <property type="match status" value="1"/>
</dbReference>
<sequence>MNEVIRALKERRSIRSYRTEQVREEDLQQILEAATYAPSGMGAQPVILVAVQDPATIARLSQLNAAVMGTKTDPFYGAPTVVVVLADQSRATWLEDGSLAMGNLMLAAHALGLGSCWVHRAREVFAGAEGQALLRQWGIQGKYAGVAHCLLGYPDGPLPEPKPRREHRIYRR</sequence>
<dbReference type="GeneID" id="97996025"/>
<dbReference type="GO" id="GO:0016491">
    <property type="term" value="F:oxidoreductase activity"/>
    <property type="evidence" value="ECO:0007669"/>
    <property type="project" value="UniProtKB-KW"/>
</dbReference>
<dbReference type="AlphaFoldDB" id="A0A3E2B1P2"/>
<dbReference type="OrthoDB" id="9783470at2"/>
<proteinExistence type="inferred from homology"/>
<dbReference type="EMBL" id="QQRQ01000020">
    <property type="protein sequence ID" value="RFT05968.1"/>
    <property type="molecule type" value="Genomic_DNA"/>
</dbReference>
<accession>A0A3E2B1P2</accession>
<dbReference type="Gene3D" id="3.40.109.10">
    <property type="entry name" value="NADH Oxidase"/>
    <property type="match status" value="1"/>
</dbReference>
<dbReference type="PANTHER" id="PTHR43673:SF10">
    <property type="entry name" value="NADH DEHYDROGENASE_NAD(P)H NITROREDUCTASE XCC3605-RELATED"/>
    <property type="match status" value="1"/>
</dbReference>
<evidence type="ECO:0000313" key="4">
    <source>
        <dbReference type="EMBL" id="RFT05968.1"/>
    </source>
</evidence>
<protein>
    <submittedName>
        <fullName evidence="4">Diguanylate cyclase</fullName>
    </submittedName>
</protein>
<evidence type="ECO:0000256" key="1">
    <source>
        <dbReference type="ARBA" id="ARBA00007118"/>
    </source>
</evidence>
<comment type="similarity">
    <text evidence="1">Belongs to the nitroreductase family.</text>
</comment>
<name>A0A3E2B1P2_9FIRM</name>
<dbReference type="RefSeq" id="WP_021919091.1">
    <property type="nucleotide sequence ID" value="NZ_CAKXKJ010000007.1"/>
</dbReference>
<keyword evidence="5" id="KW-1185">Reference proteome</keyword>
<feature type="domain" description="Nitroreductase" evidence="3">
    <location>
        <begin position="73"/>
        <end position="153"/>
    </location>
</feature>
<gene>
    <name evidence="4" type="ORF">DV520_09795</name>
</gene>
<feature type="domain" description="Nitroreductase" evidence="3">
    <location>
        <begin position="8"/>
        <end position="66"/>
    </location>
</feature>
<comment type="caution">
    <text evidence="4">The sequence shown here is derived from an EMBL/GenBank/DDBJ whole genome shotgun (WGS) entry which is preliminary data.</text>
</comment>
<dbReference type="PANTHER" id="PTHR43673">
    <property type="entry name" value="NAD(P)H NITROREDUCTASE YDGI-RELATED"/>
    <property type="match status" value="1"/>
</dbReference>
<dbReference type="Pfam" id="PF00881">
    <property type="entry name" value="Nitroreductase"/>
    <property type="match status" value="2"/>
</dbReference>
<keyword evidence="2" id="KW-0560">Oxidoreductase</keyword>
<evidence type="ECO:0000313" key="5">
    <source>
        <dbReference type="Proteomes" id="UP000260649"/>
    </source>
</evidence>
<evidence type="ECO:0000256" key="2">
    <source>
        <dbReference type="ARBA" id="ARBA00023002"/>
    </source>
</evidence>
<organism evidence="4 5">
    <name type="scientific">Evtepia gabavorous</name>
    <dbReference type="NCBI Taxonomy" id="2211183"/>
    <lineage>
        <taxon>Bacteria</taxon>
        <taxon>Bacillati</taxon>
        <taxon>Bacillota</taxon>
        <taxon>Clostridia</taxon>
        <taxon>Eubacteriales</taxon>
        <taxon>Evtepia</taxon>
    </lineage>
</organism>